<evidence type="ECO:0000313" key="17">
    <source>
        <dbReference type="Proteomes" id="UP000383932"/>
    </source>
</evidence>
<evidence type="ECO:0000256" key="7">
    <source>
        <dbReference type="ARBA" id="ARBA00022832"/>
    </source>
</evidence>
<dbReference type="UniPathway" id="UPA00094"/>
<comment type="pathway">
    <text evidence="2 14">Lipid metabolism; fatty acid biosynthesis.</text>
</comment>
<comment type="subcellular location">
    <subcellularLocation>
        <location evidence="14">Endoplasmic reticulum membrane</location>
        <topology evidence="14">Multi-pass membrane protein</topology>
    </subcellularLocation>
    <subcellularLocation>
        <location evidence="1">Membrane</location>
        <topology evidence="1">Multi-pass membrane protein</topology>
    </subcellularLocation>
</comment>
<dbReference type="EMBL" id="SSOP01000080">
    <property type="protein sequence ID" value="KAB5591989.1"/>
    <property type="molecule type" value="Genomic_DNA"/>
</dbReference>
<evidence type="ECO:0000256" key="8">
    <source>
        <dbReference type="ARBA" id="ARBA00022989"/>
    </source>
</evidence>
<dbReference type="Pfam" id="PF04387">
    <property type="entry name" value="PTPLA"/>
    <property type="match status" value="1"/>
</dbReference>
<evidence type="ECO:0000256" key="5">
    <source>
        <dbReference type="ARBA" id="ARBA00022516"/>
    </source>
</evidence>
<evidence type="ECO:0000256" key="11">
    <source>
        <dbReference type="ARBA" id="ARBA00023160"/>
    </source>
</evidence>
<feature type="region of interest" description="Disordered" evidence="15">
    <location>
        <begin position="271"/>
        <end position="291"/>
    </location>
</feature>
<accession>A0A5N5QK21</accession>
<dbReference type="GO" id="GO:0030497">
    <property type="term" value="P:fatty acid elongation"/>
    <property type="evidence" value="ECO:0007669"/>
    <property type="project" value="TreeGrafter"/>
</dbReference>
<comment type="caution">
    <text evidence="16">The sequence shown here is derived from an EMBL/GenBank/DDBJ whole genome shotgun (WGS) entry which is preliminary data.</text>
</comment>
<gene>
    <name evidence="16" type="ORF">CTheo_4575</name>
</gene>
<organism evidence="16 17">
    <name type="scientific">Ceratobasidium theobromae</name>
    <dbReference type="NCBI Taxonomy" id="1582974"/>
    <lineage>
        <taxon>Eukaryota</taxon>
        <taxon>Fungi</taxon>
        <taxon>Dikarya</taxon>
        <taxon>Basidiomycota</taxon>
        <taxon>Agaricomycotina</taxon>
        <taxon>Agaricomycetes</taxon>
        <taxon>Cantharellales</taxon>
        <taxon>Ceratobasidiaceae</taxon>
        <taxon>Ceratobasidium</taxon>
    </lineage>
</organism>
<dbReference type="InterPro" id="IPR007482">
    <property type="entry name" value="Tyr_Pase-like_PTPLA"/>
</dbReference>
<keyword evidence="8 14" id="KW-1133">Transmembrane helix</keyword>
<protein>
    <recommendedName>
        <fullName evidence="4 14">Very-long-chain (3R)-3-hydroxyacyl-CoA dehydratase</fullName>
        <ecNumber evidence="4 14">4.2.1.134</ecNumber>
    </recommendedName>
</protein>
<evidence type="ECO:0000256" key="14">
    <source>
        <dbReference type="RuleBase" id="RU363109"/>
    </source>
</evidence>
<dbReference type="PANTHER" id="PTHR11035">
    <property type="entry name" value="VERY-LONG-CHAIN (3R)-3-HYDROXYACYL-COA DEHYDRATASE"/>
    <property type="match status" value="1"/>
</dbReference>
<dbReference type="GO" id="GO:0102158">
    <property type="term" value="F:very-long-chain (3R)-3-hydroxyacyl-CoA dehydratase activity"/>
    <property type="evidence" value="ECO:0007669"/>
    <property type="project" value="UniProtKB-EC"/>
</dbReference>
<evidence type="ECO:0000256" key="10">
    <source>
        <dbReference type="ARBA" id="ARBA00023136"/>
    </source>
</evidence>
<keyword evidence="10 14" id="KW-0472">Membrane</keyword>
<keyword evidence="7 14" id="KW-0276">Fatty acid metabolism</keyword>
<keyword evidence="12 14" id="KW-0456">Lyase</keyword>
<evidence type="ECO:0000256" key="1">
    <source>
        <dbReference type="ARBA" id="ARBA00004141"/>
    </source>
</evidence>
<evidence type="ECO:0000256" key="6">
    <source>
        <dbReference type="ARBA" id="ARBA00022692"/>
    </source>
</evidence>
<dbReference type="PANTHER" id="PTHR11035:SF3">
    <property type="entry name" value="VERY-LONG-CHAIN (3R)-3-HYDROXYACYL-COA DEHYDRATASE"/>
    <property type="match status" value="1"/>
</dbReference>
<name>A0A5N5QK21_9AGAM</name>
<proteinExistence type="inferred from homology"/>
<evidence type="ECO:0000256" key="13">
    <source>
        <dbReference type="ARBA" id="ARBA00036671"/>
    </source>
</evidence>
<keyword evidence="17" id="KW-1185">Reference proteome</keyword>
<evidence type="ECO:0000256" key="4">
    <source>
        <dbReference type="ARBA" id="ARBA00013122"/>
    </source>
</evidence>
<evidence type="ECO:0000256" key="3">
    <source>
        <dbReference type="ARBA" id="ARBA00007811"/>
    </source>
</evidence>
<dbReference type="EC" id="4.2.1.134" evidence="4 14"/>
<feature type="transmembrane region" description="Helical" evidence="14">
    <location>
        <begin position="21"/>
        <end position="47"/>
    </location>
</feature>
<keyword evidence="9 14" id="KW-0443">Lipid metabolism</keyword>
<evidence type="ECO:0000256" key="15">
    <source>
        <dbReference type="SAM" id="MobiDB-lite"/>
    </source>
</evidence>
<dbReference type="Proteomes" id="UP000383932">
    <property type="component" value="Unassembled WGS sequence"/>
</dbReference>
<comment type="catalytic activity">
    <reaction evidence="13 14">
        <text>a very-long-chain (3R)-3-hydroxyacyl-CoA = a very-long-chain (2E)-enoyl-CoA + H2O</text>
        <dbReference type="Rhea" id="RHEA:45812"/>
        <dbReference type="ChEBI" id="CHEBI:15377"/>
        <dbReference type="ChEBI" id="CHEBI:83728"/>
        <dbReference type="ChEBI" id="CHEBI:85440"/>
        <dbReference type="EC" id="4.2.1.134"/>
    </reaction>
</comment>
<comment type="function">
    <text evidence="14">Catalyzes the third of the four reactions of the long-chain fatty acids elongation cycle. This endoplasmic reticulum-bound enzymatic process, allows the addition of two carbons to the chain of long- and very long-chain fatty acids/VLCFAs per cycle. This enzyme catalyzes the dehydration of the 3-hydroxyacyl-CoA intermediate into trans-2,3-enoyl-CoA, within each cycle of fatty acid elongation. Thereby, it participates to the production of VLCFAs of different chain lengths that are involved in multiple biological processes as precursors of membrane lipids and lipid mediators.</text>
</comment>
<reference evidence="16 17" key="1">
    <citation type="journal article" date="2019" name="Fungal Biol. Biotechnol.">
        <title>Draft genome sequence of fastidious pathogen Ceratobasidium theobromae, which causes vascular-streak dieback in Theobroma cacao.</title>
        <authorList>
            <person name="Ali S.S."/>
            <person name="Asman A."/>
            <person name="Shao J."/>
            <person name="Firmansyah A.P."/>
            <person name="Susilo A.W."/>
            <person name="Rosmana A."/>
            <person name="McMahon P."/>
            <person name="Junaid M."/>
            <person name="Guest D."/>
            <person name="Kheng T.Y."/>
            <person name="Meinhardt L.W."/>
            <person name="Bailey B.A."/>
        </authorList>
    </citation>
    <scope>NUCLEOTIDE SEQUENCE [LARGE SCALE GENOMIC DNA]</scope>
    <source>
        <strain evidence="16 17">CT2</strain>
    </source>
</reference>
<keyword evidence="14" id="KW-0256">Endoplasmic reticulum</keyword>
<dbReference type="OrthoDB" id="46988at2759"/>
<keyword evidence="11 14" id="KW-0275">Fatty acid biosynthesis</keyword>
<keyword evidence="6 14" id="KW-0812">Transmembrane</keyword>
<evidence type="ECO:0000313" key="16">
    <source>
        <dbReference type="EMBL" id="KAB5591989.1"/>
    </source>
</evidence>
<comment type="caution">
    <text evidence="14">Lacks conserved residue(s) required for the propagation of feature annotation.</text>
</comment>
<dbReference type="GO" id="GO:0005789">
    <property type="term" value="C:endoplasmic reticulum membrane"/>
    <property type="evidence" value="ECO:0007669"/>
    <property type="project" value="UniProtKB-SubCell"/>
</dbReference>
<feature type="compositionally biased region" description="Basic and acidic residues" evidence="15">
    <location>
        <begin position="274"/>
        <end position="291"/>
    </location>
</feature>
<keyword evidence="5 14" id="KW-0444">Lipid biosynthesis</keyword>
<dbReference type="GO" id="GO:0042761">
    <property type="term" value="P:very long-chain fatty acid biosynthetic process"/>
    <property type="evidence" value="ECO:0007669"/>
    <property type="project" value="TreeGrafter"/>
</dbReference>
<evidence type="ECO:0000256" key="2">
    <source>
        <dbReference type="ARBA" id="ARBA00005194"/>
    </source>
</evidence>
<comment type="similarity">
    <text evidence="3 14">Belongs to the very long-chain fatty acids dehydratase HACD family.</text>
</comment>
<dbReference type="GO" id="GO:0030148">
    <property type="term" value="P:sphingolipid biosynthetic process"/>
    <property type="evidence" value="ECO:0007669"/>
    <property type="project" value="TreeGrafter"/>
</dbReference>
<dbReference type="AlphaFoldDB" id="A0A5N5QK21"/>
<evidence type="ECO:0000256" key="9">
    <source>
        <dbReference type="ARBA" id="ARBA00023098"/>
    </source>
</evidence>
<evidence type="ECO:0000256" key="12">
    <source>
        <dbReference type="ARBA" id="ARBA00023239"/>
    </source>
</evidence>
<sequence>MAREKSTEKPLPSRGSKLAVKYYLIAYNIISCLGWLLVLLATLSHLLQLSPLPPPSRLARLFNASRTPKPPRWMPASVHPLFKQACTTFAVGRVGPIIRIVQTGALLEVLHVLLGMVRSPLVTTSMQVASRVYLVWGITESFSATRSSPFYASMVLAWSITEVIRYSFYAFSLAGSEPGLLVYLRYTTFYILYPLGAGSEAALIFSTLPKSSPFSGNWSPYDLLRGLFVTIWGPGNAFFTCIPLRRLTFSTPGLYVMYTYMIKQRRKVLGGGKARPESKSRLEHLQSRKSQ</sequence>